<sequence>MGDIRILKHLHFGQFATGRSVGRPLLSFKDKLKDNLKRCNIPFSSWENKASERRTWRQSCFSSVQRFDQSRLQHWSQLHASMKACWQNAAPLNGILTYHCAFVARSKACLAVPSRKHIVNDPQLVPFAKWFARHQQLSRNTIVSIEHDQCFVLLNLHLSFTSRESI</sequence>
<organism evidence="1">
    <name type="scientific">Octopus bimaculoides</name>
    <name type="common">California two-spotted octopus</name>
    <dbReference type="NCBI Taxonomy" id="37653"/>
    <lineage>
        <taxon>Eukaryota</taxon>
        <taxon>Metazoa</taxon>
        <taxon>Spiralia</taxon>
        <taxon>Lophotrochozoa</taxon>
        <taxon>Mollusca</taxon>
        <taxon>Cephalopoda</taxon>
        <taxon>Coleoidea</taxon>
        <taxon>Octopodiformes</taxon>
        <taxon>Octopoda</taxon>
        <taxon>Incirrata</taxon>
        <taxon>Octopodidae</taxon>
        <taxon>Octopus</taxon>
    </lineage>
</organism>
<dbReference type="EMBL" id="KQ417613">
    <property type="protein sequence ID" value="KOF91121.1"/>
    <property type="molecule type" value="Genomic_DNA"/>
</dbReference>
<gene>
    <name evidence="1" type="ORF">OCBIM_22009773mg</name>
</gene>
<accession>A0A0L8HPH1</accession>
<reference evidence="1" key="1">
    <citation type="submission" date="2015-07" db="EMBL/GenBank/DDBJ databases">
        <title>MeaNS - Measles Nucleotide Surveillance Program.</title>
        <authorList>
            <person name="Tran T."/>
            <person name="Druce J."/>
        </authorList>
    </citation>
    <scope>NUCLEOTIDE SEQUENCE</scope>
    <source>
        <strain evidence="1">UCB-OBI-ISO-001</strain>
        <tissue evidence="1">Gonad</tissue>
    </source>
</reference>
<name>A0A0L8HPH1_OCTBM</name>
<proteinExistence type="predicted"/>
<protein>
    <submittedName>
        <fullName evidence="1">Uncharacterized protein</fullName>
    </submittedName>
</protein>
<evidence type="ECO:0000313" key="1">
    <source>
        <dbReference type="EMBL" id="KOF91121.1"/>
    </source>
</evidence>
<dbReference type="AlphaFoldDB" id="A0A0L8HPH1"/>